<keyword evidence="2" id="KW-1133">Transmembrane helix</keyword>
<accession>A0AAD2FF45</accession>
<comment type="caution">
    <text evidence="3">The sequence shown here is derived from an EMBL/GenBank/DDBJ whole genome shotgun (WGS) entry which is preliminary data.</text>
</comment>
<feature type="region of interest" description="Disordered" evidence="1">
    <location>
        <begin position="1"/>
        <end position="48"/>
    </location>
</feature>
<gene>
    <name evidence="3" type="ORF">CYCCA115_LOCUS5064</name>
</gene>
<name>A0AAD2FF45_9STRA</name>
<sequence>MSSKNSTTGKTDAPSVTADGKPVKSSRIKKMMKGLTRKKKKSSSSVSDAMSTAVSVQADEISTMSVPVSGAKRKPVTLQLVLLLMDPSTRRFELLQLEFDSDKARVSDIIAQIPISVTEPSIRSQQYEGVVDASGTSMSEFVRLIDFCRGRTVLVALPKGLTVKECVRLARPILSDSQVEKMLSAGEFDISGWKKKDSKGRSRAISEQKVKPSAPTQVKTEKSREKSIFPTIIMLALIAILLQAANSFLSSPIQVGKPLKPGTWKSKCGLLGLVPPSPLDKYGIIPECTNSFLEVHGDGSVSIRDAAKELDVLMRGGVCGEEDEDCVDGLVLEEDGKVLIGGTQVKSGFIYGESTGLNPWPFEKEPKLKLKPSSRS</sequence>
<feature type="compositionally biased region" description="Basic residues" evidence="1">
    <location>
        <begin position="24"/>
        <end position="42"/>
    </location>
</feature>
<evidence type="ECO:0000256" key="1">
    <source>
        <dbReference type="SAM" id="MobiDB-lite"/>
    </source>
</evidence>
<feature type="compositionally biased region" description="Polar residues" evidence="1">
    <location>
        <begin position="1"/>
        <end position="10"/>
    </location>
</feature>
<feature type="transmembrane region" description="Helical" evidence="2">
    <location>
        <begin position="228"/>
        <end position="249"/>
    </location>
</feature>
<keyword evidence="2" id="KW-0812">Transmembrane</keyword>
<keyword evidence="2" id="KW-0472">Membrane</keyword>
<evidence type="ECO:0000313" key="4">
    <source>
        <dbReference type="Proteomes" id="UP001295423"/>
    </source>
</evidence>
<proteinExistence type="predicted"/>
<dbReference type="EMBL" id="CAKOGP040000557">
    <property type="protein sequence ID" value="CAJ1936183.1"/>
    <property type="molecule type" value="Genomic_DNA"/>
</dbReference>
<organism evidence="3 4">
    <name type="scientific">Cylindrotheca closterium</name>
    <dbReference type="NCBI Taxonomy" id="2856"/>
    <lineage>
        <taxon>Eukaryota</taxon>
        <taxon>Sar</taxon>
        <taxon>Stramenopiles</taxon>
        <taxon>Ochrophyta</taxon>
        <taxon>Bacillariophyta</taxon>
        <taxon>Bacillariophyceae</taxon>
        <taxon>Bacillariophycidae</taxon>
        <taxon>Bacillariales</taxon>
        <taxon>Bacillariaceae</taxon>
        <taxon>Cylindrotheca</taxon>
    </lineage>
</organism>
<feature type="region of interest" description="Disordered" evidence="1">
    <location>
        <begin position="199"/>
        <end position="219"/>
    </location>
</feature>
<evidence type="ECO:0000256" key="2">
    <source>
        <dbReference type="SAM" id="Phobius"/>
    </source>
</evidence>
<dbReference type="Proteomes" id="UP001295423">
    <property type="component" value="Unassembled WGS sequence"/>
</dbReference>
<dbReference type="AlphaFoldDB" id="A0AAD2FF45"/>
<keyword evidence="4" id="KW-1185">Reference proteome</keyword>
<reference evidence="3" key="1">
    <citation type="submission" date="2023-08" db="EMBL/GenBank/DDBJ databases">
        <authorList>
            <person name="Audoor S."/>
            <person name="Bilcke G."/>
        </authorList>
    </citation>
    <scope>NUCLEOTIDE SEQUENCE</scope>
</reference>
<evidence type="ECO:0000313" key="3">
    <source>
        <dbReference type="EMBL" id="CAJ1936183.1"/>
    </source>
</evidence>
<protein>
    <submittedName>
        <fullName evidence="3">Uncharacterized protein</fullName>
    </submittedName>
</protein>